<organism evidence="1 2">
    <name type="scientific">Nitrobacter hamburgensis (strain DSM 10229 / NCIMB 13809 / X14)</name>
    <dbReference type="NCBI Taxonomy" id="323097"/>
    <lineage>
        <taxon>Bacteria</taxon>
        <taxon>Pseudomonadati</taxon>
        <taxon>Pseudomonadota</taxon>
        <taxon>Alphaproteobacteria</taxon>
        <taxon>Hyphomicrobiales</taxon>
        <taxon>Nitrobacteraceae</taxon>
        <taxon>Nitrobacter</taxon>
    </lineage>
</organism>
<dbReference type="GO" id="GO:0006310">
    <property type="term" value="P:DNA recombination"/>
    <property type="evidence" value="ECO:0007669"/>
    <property type="project" value="InterPro"/>
</dbReference>
<protein>
    <submittedName>
        <fullName evidence="1">Endodeoxyribonuclease RusA</fullName>
    </submittedName>
</protein>
<dbReference type="AlphaFoldDB" id="Q1QRE3"/>
<proteinExistence type="predicted"/>
<dbReference type="EMBL" id="CP000319">
    <property type="protein sequence ID" value="ABE61204.1"/>
    <property type="molecule type" value="Genomic_DNA"/>
</dbReference>
<gene>
    <name evidence="1" type="ordered locus">Nham_0308</name>
</gene>
<dbReference type="KEGG" id="nha:Nham_0308"/>
<dbReference type="OrthoDB" id="5114842at2"/>
<keyword evidence="2" id="KW-1185">Reference proteome</keyword>
<sequence>MLSIILEGQPVSVNQLYRGRRFLTTDGKRTKLLNAVSARKQYRGAPLEGPVCVELQVYFKSKASSDIDNVCKAALDSLTGILWKDDRQIQELHAYKLQDKLRPRIELTLSQL</sequence>
<dbReference type="eggNOG" id="COG4570">
    <property type="taxonomic scope" value="Bacteria"/>
</dbReference>
<reference evidence="1 2" key="1">
    <citation type="submission" date="2006-03" db="EMBL/GenBank/DDBJ databases">
        <title>Complete sequence of chromosome of Nitrobacter hamburgensis X14.</title>
        <authorList>
            <consortium name="US DOE Joint Genome Institute"/>
            <person name="Copeland A."/>
            <person name="Lucas S."/>
            <person name="Lapidus A."/>
            <person name="Barry K."/>
            <person name="Detter J.C."/>
            <person name="Glavina del Rio T."/>
            <person name="Hammon N."/>
            <person name="Israni S."/>
            <person name="Dalin E."/>
            <person name="Tice H."/>
            <person name="Pitluck S."/>
            <person name="Chain P."/>
            <person name="Malfatti S."/>
            <person name="Shin M."/>
            <person name="Vergez L."/>
            <person name="Schmutz J."/>
            <person name="Larimer F."/>
            <person name="Land M."/>
            <person name="Hauser L."/>
            <person name="Kyrpides N."/>
            <person name="Ivanova N."/>
            <person name="Ward B."/>
            <person name="Arp D."/>
            <person name="Klotz M."/>
            <person name="Stein L."/>
            <person name="O'Mullan G."/>
            <person name="Starkenburg S."/>
            <person name="Sayavedra L."/>
            <person name="Poret-Peterson A.T."/>
            <person name="Gentry M.E."/>
            <person name="Bruce D."/>
            <person name="Richardson P."/>
        </authorList>
    </citation>
    <scope>NUCLEOTIDE SEQUENCE [LARGE SCALE GENOMIC DNA]</scope>
    <source>
        <strain evidence="2">DSM 10229 / NCIMB 13809 / X14</strain>
    </source>
</reference>
<dbReference type="GO" id="GO:0006281">
    <property type="term" value="P:DNA repair"/>
    <property type="evidence" value="ECO:0007669"/>
    <property type="project" value="InterPro"/>
</dbReference>
<dbReference type="InterPro" id="IPR008822">
    <property type="entry name" value="Endonuclease_RusA-like"/>
</dbReference>
<dbReference type="InterPro" id="IPR036614">
    <property type="entry name" value="RusA-like_sf"/>
</dbReference>
<accession>Q1QRE3</accession>
<dbReference type="SUPFAM" id="SSF103084">
    <property type="entry name" value="Holliday junction resolvase RusA"/>
    <property type="match status" value="1"/>
</dbReference>
<dbReference type="RefSeq" id="WP_011508908.1">
    <property type="nucleotide sequence ID" value="NC_007964.1"/>
</dbReference>
<dbReference type="STRING" id="323097.Nham_0308"/>
<dbReference type="HOGENOM" id="CLU_124338_1_0_5"/>
<evidence type="ECO:0000313" key="1">
    <source>
        <dbReference type="EMBL" id="ABE61204.1"/>
    </source>
</evidence>
<dbReference type="GO" id="GO:0000287">
    <property type="term" value="F:magnesium ion binding"/>
    <property type="evidence" value="ECO:0007669"/>
    <property type="project" value="InterPro"/>
</dbReference>
<name>Q1QRE3_NITHX</name>
<dbReference type="Proteomes" id="UP000001953">
    <property type="component" value="Chromosome"/>
</dbReference>
<dbReference type="Pfam" id="PF05866">
    <property type="entry name" value="RusA"/>
    <property type="match status" value="1"/>
</dbReference>
<evidence type="ECO:0000313" key="2">
    <source>
        <dbReference type="Proteomes" id="UP000001953"/>
    </source>
</evidence>
<dbReference type="Gene3D" id="3.30.1330.70">
    <property type="entry name" value="Holliday junction resolvase RusA"/>
    <property type="match status" value="1"/>
</dbReference>